<keyword evidence="5" id="KW-1000">Mitochondrion outer membrane</keyword>
<reference evidence="11" key="1">
    <citation type="submission" date="2017-11" db="EMBL/GenBank/DDBJ databases">
        <title>The sensing device of the deep-sea amphipod.</title>
        <authorList>
            <person name="Kobayashi H."/>
            <person name="Nagahama T."/>
            <person name="Arai W."/>
            <person name="Sasagawa Y."/>
            <person name="Umeda M."/>
            <person name="Hayashi T."/>
            <person name="Nikaido I."/>
            <person name="Watanabe H."/>
            <person name="Oguri K."/>
            <person name="Kitazato H."/>
            <person name="Fujioka K."/>
            <person name="Kido Y."/>
            <person name="Takami H."/>
        </authorList>
    </citation>
    <scope>NUCLEOTIDE SEQUENCE</scope>
    <source>
        <tissue evidence="11">Whole body</tissue>
    </source>
</reference>
<feature type="repeat" description="Solcar" evidence="9">
    <location>
        <begin position="118"/>
        <end position="206"/>
    </location>
</feature>
<evidence type="ECO:0000256" key="1">
    <source>
        <dbReference type="ARBA" id="ARBA00004374"/>
    </source>
</evidence>
<name>A0A6A7FTE0_9CRUS</name>
<dbReference type="AlphaFoldDB" id="A0A6A7FTE0"/>
<sequence length="310" mass="34411">MAKAEESGWMNVMVRVGLNACTHPIEYAKVLIQIGHEPLPAYKSRTIFGKEKLFYPSIFSYIRHIKARDGFVGCYNGLVPKLSSNIVSGLVFQRVVEIIPIKDDDRDPDDLSKNEKCIRFVKRTGRETAARCAAILVSQPLHVIAVRTMAQFVGQDGAYTNVFTSAVVIYREEGVLGFFAGLIPRILCDIGALWLSNTLVFCINNYVIEDKDVKTYVTGTVKFLASAMWYPLQVVSTCMSVTGSDLVAAQPPLMPRYASWTECYSQLKSIGCLKRGSTLLWRTYTGPVLMTLAGAPVVPDTMLFAKTKLN</sequence>
<dbReference type="InterPro" id="IPR018108">
    <property type="entry name" value="MCP_transmembrane"/>
</dbReference>
<comment type="similarity">
    <text evidence="2 10">Belongs to the mitochondrial carrier (TC 2.A.29) family.</text>
</comment>
<dbReference type="GO" id="GO:0005741">
    <property type="term" value="C:mitochondrial outer membrane"/>
    <property type="evidence" value="ECO:0007669"/>
    <property type="project" value="UniProtKB-SubCell"/>
</dbReference>
<dbReference type="InterPro" id="IPR023395">
    <property type="entry name" value="MCP_dom_sf"/>
</dbReference>
<keyword evidence="6" id="KW-1133">Transmembrane helix</keyword>
<accession>A0A6A7FTE0</accession>
<keyword evidence="10" id="KW-0813">Transport</keyword>
<dbReference type="PANTHER" id="PTHR10780">
    <property type="entry name" value="MITOCHONDRIAL CARRIER HOMOLOG"/>
    <property type="match status" value="1"/>
</dbReference>
<evidence type="ECO:0000256" key="8">
    <source>
        <dbReference type="ARBA" id="ARBA00023136"/>
    </source>
</evidence>
<keyword evidence="8 9" id="KW-0472">Membrane</keyword>
<evidence type="ECO:0000256" key="10">
    <source>
        <dbReference type="RuleBase" id="RU000488"/>
    </source>
</evidence>
<keyword evidence="4" id="KW-0677">Repeat</keyword>
<evidence type="ECO:0000256" key="7">
    <source>
        <dbReference type="ARBA" id="ARBA00023128"/>
    </source>
</evidence>
<evidence type="ECO:0000256" key="9">
    <source>
        <dbReference type="PROSITE-ProRule" id="PRU00282"/>
    </source>
</evidence>
<proteinExistence type="evidence at transcript level"/>
<dbReference type="PROSITE" id="PS50920">
    <property type="entry name" value="SOLCAR"/>
    <property type="match status" value="1"/>
</dbReference>
<evidence type="ECO:0000256" key="5">
    <source>
        <dbReference type="ARBA" id="ARBA00022787"/>
    </source>
</evidence>
<evidence type="ECO:0000256" key="2">
    <source>
        <dbReference type="ARBA" id="ARBA00006375"/>
    </source>
</evidence>
<dbReference type="Gene3D" id="1.50.40.10">
    <property type="entry name" value="Mitochondrial carrier domain"/>
    <property type="match status" value="1"/>
</dbReference>
<keyword evidence="7" id="KW-0496">Mitochondrion</keyword>
<keyword evidence="3 9" id="KW-0812">Transmembrane</keyword>
<evidence type="ECO:0000256" key="3">
    <source>
        <dbReference type="ARBA" id="ARBA00022692"/>
    </source>
</evidence>
<dbReference type="EMBL" id="IACT01002597">
    <property type="protein sequence ID" value="LAC21866.1"/>
    <property type="molecule type" value="mRNA"/>
</dbReference>
<evidence type="ECO:0000256" key="4">
    <source>
        <dbReference type="ARBA" id="ARBA00022737"/>
    </source>
</evidence>
<evidence type="ECO:0000256" key="6">
    <source>
        <dbReference type="ARBA" id="ARBA00022989"/>
    </source>
</evidence>
<dbReference type="Pfam" id="PF00153">
    <property type="entry name" value="Mito_carr"/>
    <property type="match status" value="2"/>
</dbReference>
<dbReference type="PANTHER" id="PTHR10780:SF18">
    <property type="entry name" value="LD43650P"/>
    <property type="match status" value="1"/>
</dbReference>
<evidence type="ECO:0000313" key="11">
    <source>
        <dbReference type="EMBL" id="LAC21866.1"/>
    </source>
</evidence>
<organism evidence="11">
    <name type="scientific">Hirondellea gigas</name>
    <dbReference type="NCBI Taxonomy" id="1518452"/>
    <lineage>
        <taxon>Eukaryota</taxon>
        <taxon>Metazoa</taxon>
        <taxon>Ecdysozoa</taxon>
        <taxon>Arthropoda</taxon>
        <taxon>Crustacea</taxon>
        <taxon>Multicrustacea</taxon>
        <taxon>Malacostraca</taxon>
        <taxon>Eumalacostraca</taxon>
        <taxon>Peracarida</taxon>
        <taxon>Amphipoda</taxon>
        <taxon>Amphilochidea</taxon>
        <taxon>Lysianassida</taxon>
        <taxon>Lysianassidira</taxon>
        <taxon>Lysianassoidea</taxon>
        <taxon>Lysianassidae</taxon>
        <taxon>Hirondellea</taxon>
    </lineage>
</organism>
<dbReference type="SUPFAM" id="SSF103506">
    <property type="entry name" value="Mitochondrial carrier"/>
    <property type="match status" value="1"/>
</dbReference>
<comment type="subcellular location">
    <subcellularLocation>
        <location evidence="1">Mitochondrion outer membrane</location>
        <topology evidence="1">Multi-pass membrane protein</topology>
    </subcellularLocation>
</comment>
<protein>
    <submittedName>
        <fullName evidence="11">Carrier homolog 2-like</fullName>
    </submittedName>
</protein>